<dbReference type="EMBL" id="JAMTCC010000011">
    <property type="protein sequence ID" value="MCT7945416.1"/>
    <property type="molecule type" value="Genomic_DNA"/>
</dbReference>
<protein>
    <submittedName>
        <fullName evidence="2">Uncharacterized protein</fullName>
    </submittedName>
</protein>
<evidence type="ECO:0000313" key="3">
    <source>
        <dbReference type="Proteomes" id="UP001155604"/>
    </source>
</evidence>
<accession>A0A9X2WU79</accession>
<gene>
    <name evidence="2" type="ORF">NE536_08520</name>
</gene>
<comment type="caution">
    <text evidence="2">The sequence shown here is derived from an EMBL/GenBank/DDBJ whole genome shotgun (WGS) entry which is preliminary data.</text>
</comment>
<name>A0A9X2WU79_9GAMM</name>
<organism evidence="2 3">
    <name type="scientific">Shewanella septentrionalis</name>
    <dbReference type="NCBI Taxonomy" id="2952223"/>
    <lineage>
        <taxon>Bacteria</taxon>
        <taxon>Pseudomonadati</taxon>
        <taxon>Pseudomonadota</taxon>
        <taxon>Gammaproteobacteria</taxon>
        <taxon>Alteromonadales</taxon>
        <taxon>Shewanellaceae</taxon>
        <taxon>Shewanella</taxon>
    </lineage>
</organism>
<feature type="transmembrane region" description="Helical" evidence="1">
    <location>
        <begin position="75"/>
        <end position="96"/>
    </location>
</feature>
<evidence type="ECO:0000256" key="1">
    <source>
        <dbReference type="SAM" id="Phobius"/>
    </source>
</evidence>
<feature type="transmembrane region" description="Helical" evidence="1">
    <location>
        <begin position="25"/>
        <end position="45"/>
    </location>
</feature>
<keyword evidence="1" id="KW-0472">Membrane</keyword>
<dbReference type="Proteomes" id="UP001155604">
    <property type="component" value="Unassembled WGS sequence"/>
</dbReference>
<evidence type="ECO:0000313" key="2">
    <source>
        <dbReference type="EMBL" id="MCT7945416.1"/>
    </source>
</evidence>
<keyword evidence="1" id="KW-1133">Transmembrane helix</keyword>
<reference evidence="2" key="1">
    <citation type="journal article" date="2023" name="Int. J. Syst. Evol. Microbiol.">
        <title>&lt;i&gt;Shewanella septentrionalis&lt;/i&gt; sp. nov. and &lt;i&gt;Shewanella holmiensis&lt;/i&gt; sp. nov., isolated from Baltic Sea water and sediments.</title>
        <authorList>
            <person name="Martin-Rodriguez A.J."/>
            <person name="Thorell K."/>
            <person name="Joffre E."/>
            <person name="Jensie-Markopoulos S."/>
            <person name="Moore E.R.B."/>
            <person name="Sjoling A."/>
        </authorList>
    </citation>
    <scope>NUCLEOTIDE SEQUENCE</scope>
    <source>
        <strain evidence="2">SP1W3</strain>
    </source>
</reference>
<keyword evidence="1" id="KW-0812">Transmembrane</keyword>
<sequence>MGRRYRRRSHANQIISDAVFIVSRLSWYGAFLYGLITFLLFYYAVPYWLSSVHATQVGTSINQGLEVINHRWIRVFHYVGIACGVAGLLFTVRNYFVLPTAQRNERSFAGLLARFLGHHWD</sequence>
<dbReference type="RefSeq" id="WP_261272423.1">
    <property type="nucleotide sequence ID" value="NZ_JAMTCC010000011.1"/>
</dbReference>
<keyword evidence="3" id="KW-1185">Reference proteome</keyword>
<proteinExistence type="predicted"/>
<dbReference type="AlphaFoldDB" id="A0A9X2WU79"/>